<dbReference type="STRING" id="391735.Veis_4431"/>
<evidence type="ECO:0000313" key="4">
    <source>
        <dbReference type="EMBL" id="ABM60134.1"/>
    </source>
</evidence>
<dbReference type="InterPro" id="IPR044048">
    <property type="entry name" value="Big_12"/>
</dbReference>
<dbReference type="EMBL" id="CP000542">
    <property type="protein sequence ID" value="ABM60134.1"/>
    <property type="molecule type" value="Genomic_DNA"/>
</dbReference>
<dbReference type="InterPro" id="IPR011801">
    <property type="entry name" value="Swm_rep_I_cyn"/>
</dbReference>
<accession>A1WR77</accession>
<dbReference type="Pfam" id="PF13753">
    <property type="entry name" value="SWM_repeat"/>
    <property type="match status" value="21"/>
</dbReference>
<reference evidence="5" key="1">
    <citation type="submission" date="2006-12" db="EMBL/GenBank/DDBJ databases">
        <title>Complete sequence of chromosome 1 of Verminephrobacter eiseniae EF01-2.</title>
        <authorList>
            <person name="Copeland A."/>
            <person name="Lucas S."/>
            <person name="Lapidus A."/>
            <person name="Barry K."/>
            <person name="Detter J.C."/>
            <person name="Glavina del Rio T."/>
            <person name="Dalin E."/>
            <person name="Tice H."/>
            <person name="Pitluck S."/>
            <person name="Chertkov O."/>
            <person name="Brettin T."/>
            <person name="Bruce D."/>
            <person name="Han C."/>
            <person name="Tapia R."/>
            <person name="Gilna P."/>
            <person name="Schmutz J."/>
            <person name="Larimer F."/>
            <person name="Land M."/>
            <person name="Hauser L."/>
            <person name="Kyrpides N."/>
            <person name="Kim E."/>
            <person name="Stahl D."/>
            <person name="Richardson P."/>
        </authorList>
    </citation>
    <scope>NUCLEOTIDE SEQUENCE [LARGE SCALE GENOMIC DNA]</scope>
    <source>
        <strain evidence="5">EF01-2</strain>
    </source>
</reference>
<dbReference type="eggNOG" id="COG3897">
    <property type="taxonomic scope" value="Bacteria"/>
</dbReference>
<feature type="compositionally biased region" description="Basic and acidic residues" evidence="2">
    <location>
        <begin position="2577"/>
        <end position="2591"/>
    </location>
</feature>
<dbReference type="RefSeq" id="WP_011812119.1">
    <property type="nucleotide sequence ID" value="NC_008786.1"/>
</dbReference>
<organism evidence="4 5">
    <name type="scientific">Verminephrobacter eiseniae (strain EF01-2)</name>
    <dbReference type="NCBI Taxonomy" id="391735"/>
    <lineage>
        <taxon>Bacteria</taxon>
        <taxon>Pseudomonadati</taxon>
        <taxon>Pseudomonadota</taxon>
        <taxon>Betaproteobacteria</taxon>
        <taxon>Burkholderiales</taxon>
        <taxon>Comamonadaceae</taxon>
        <taxon>Verminephrobacter</taxon>
    </lineage>
</organism>
<feature type="region of interest" description="Disordered" evidence="2">
    <location>
        <begin position="2547"/>
        <end position="2598"/>
    </location>
</feature>
<feature type="compositionally biased region" description="Polar residues" evidence="2">
    <location>
        <begin position="1499"/>
        <end position="1509"/>
    </location>
</feature>
<dbReference type="eggNOG" id="COG2911">
    <property type="taxonomic scope" value="Bacteria"/>
</dbReference>
<evidence type="ECO:0000256" key="2">
    <source>
        <dbReference type="SAM" id="MobiDB-lite"/>
    </source>
</evidence>
<evidence type="ECO:0000313" key="5">
    <source>
        <dbReference type="Proteomes" id="UP000000374"/>
    </source>
</evidence>
<dbReference type="Gene3D" id="2.60.40.1220">
    <property type="match status" value="17"/>
</dbReference>
<dbReference type="Pfam" id="PF19078">
    <property type="entry name" value="Big_12"/>
    <property type="match status" value="1"/>
</dbReference>
<sequence length="2796" mass="282296">MATTNSVLNATLSSYQLTAGVPVTLTMTFDQDVLYFDPGAIKASIGKVGEPTYKSKSELKIWTATYTPAAHEISVTHFIRVELSKVHNVRGTEIGNTFVRTAGFTVAPAPLTPTLIPDGPAAPKVTDNQMVLSYVGGAGLDDTASLTTNAGFTVSSASLGSAAISVNSASVNAANKTITLTLSRAVANLEQVRVSYTKPDNGNGVQDKTGHVAANFTDQAVINNTPDTTPPVLITRGADAPKVSGNQLLLSYDEANSLDSGVLMGSGGFTVTSATGAPINVNRASVDAASKTVTLTLNRAVGNGEQVSISYAMPPSSSFKVVQDAAGNKAAIFTGQSVINTADTTPPVLITSATAPNVNGDRMVLSYTDVNILDDTALPGSAGFTVTSASPGSAAISVNGASVNAANKTVTLTLSRPVDNGEQVSVSYTKPTSGNVVKDAAGNAAASFTGQAVNNETPDTTPPVLITTGTSVPKVNGTQLVLSYTEANSLDPAALPGNAGFTVTSASPDSAAISVSRASVNAANKTITLTLSRPVDNGEQVSVSYTKPTSGNVVQDAAGNDAASFTGHTVNNETPDTTPPVLITTGTFVPKVNGTQLVLSYTEANSLDPTALPGNAGFTVTSASPGSTPITVNGASVNAANKTVTLTLSRAVENLEQVSVSYTKPTSGNVVQDAAGNDAANFTDETVNNETPDTTPPVLIITSTSAPKVNGTQLVLSYTEANSLDPTALTGSAGFTVTSASPDSTPISVNSASVNAANKTVTLTLSRPVANGEQVSVSYTKPTSGNVVQDAAGNDAANFTGHTVNNETPDTTPPVLITTGTFVPKVNGTQLVLSYTEANSLDPAALTGSAGFTVTSASPGSTPITVNGASVNAANKTVTLTLSRPVDNLEQVSVSYTKPTSGNVVQDAAGNDAANFTDETVNNETPDTTPPALITSGDAAPKVNGTQLVLSYTEANSLDPATLTGSAGFTVTSASPGSTPITVDSASVNAANKTITLTLSRPVANGEQVSVSYAKPTSGNVVQDAAGNDAANFTGQTVNNETPDTTPPALITSGDATPKVNGTQLVLSYTEANSLDPAALTGSAGFTVTSASRGSAAISVSSASVNAANKTVTLTLSRAVENLEQVSVSYTKPATGNVVQDAAGNDAIDFTDQTVNNETPDTTPPVLITTGTSAPKVNGNQIVLSYTEANSLDPAALAGSGGFAVSSASFSITPISVNSASVDAANKTVTLTLSRAVENRESVSVGYTKPTTGNGVQDAAGNAAANFTVVTVHNNPPRPPSLIVGGPGAPKVNGRELVLSYYLEANSLDPAALTGSAGFTVTSVTGTPITVISAIVNAANKTITLTLSRAVENLEQVGVSYTKPTTGNVVQDAFGNKANDFTGRAVDNKTPDTTPPALIITGTFAPKVNARELVLSYTEANSLDPAALTGSAGFTVTSASPDSAAISVSSASVNAANKTVTLTLSRPVDNLEQVSVSYTKPTSGNVVQDAAGNDAANFTDETVNNETPDTTPPALITNGDAAPKVNGRELVLSYTEANSLDPAALTGSAGFTVTSASPDSAAISVSSASVNAANKTVTLTLSRPVDNLEQVSVSYAKPGNGNVVQDAAGNDAANFTDQSVTNATPDTTPPVLIFSFPTTPSIDGNQMVLRYTDVNILDDTALVGSGGFTVTSASFSSTPISVNSASVDAANKTVTLTLSRAAERYERLSVSYTKPTTGNGVQDAAGNAAANFTGVTVHNNSSPPRLNTTGVDAPVVNGRELILYYSFSLGDVKALDPAALTGNAGFTVTSTSPGSTPITVNSASVNAANKTITLTLSRPVENLEQVSVSYTKPTTGNVVQDAFGNKADDFTGQAVNNKTPDTTPPVLIITGNTAPKVNGTQLVLSYTEANSLDPAALTGSAGFTVTSVTGTPITVTGAIVNAANKTVTLTLSRAVENLEQVSVSYTKPATGNVVQDAAGNDAANFTDQSVNNETPDTTPPALITTGDAAPKVNGTQLVLSYTEANSLNPAALTGNAGFTVTSTSPGSTPITVDSASVNAANKTITLTLSRPVDNGEQVSVSYTKPTSGNVVQDTAGNDAASFTGQAVNSETSDTTPLALITTGTSAPKVNGPQLVLSYTGANSLDPAALTGNAGFTVTSTSPGSTPITVDSASVNAANKTITLTLSRPVDNGEQVSVSYTKPTSGNVVQDTAGNDAASFTGQAVNTETPDTTPPALITTGTSAPKVNGRELVLSYSGANSLNPAALTGDAGFTVTSTSPGSTPITVDSASVNAANKTITLTLSRPVDNGEQVSVSYTKPTSGNVVQDTAGNDAASFTGQAVNSETSDTTPLALITTGTSAPKVNARELVLSYTGANSLDPAALTGDAGFTVTSTSPGSTPITVDSASVNAANKTITLTLSRPVDNGEQVSVSYTKPTSGNVVQDAAGNDAASFTGQAVNSETPDTTPPALITTGAAAPQVNGDQLVLSFSEANHLDDTHKPAPGDFTVSVDGQPNAVRTVAVDAAAKTVTLTLATPVANGQAVAVAYAAPTSGNAAIQDVAQNHAPGFPARAVDNHTPALSVPPTPVAPTPGASAQDSDKDGQPDTIEDRVPGLPGPDGAAPVIGDGNGDGIQDRMQSAVNSTHIAFSPTGASNPADAPATFVTLVGDSQDGKVSPDSDARITRLAQKDAPVLLPQGMQMPIGLLHFDATQTIADSSQPLSLSLYVDPAVLSVNGIWVQNGSTGVWTNLASAPYGGKMVMEGDRLRLDFHLPAGAHFDADGTPDGVVTVKAEVAVAHMSLSIVGQAPDAGHGGFWF</sequence>
<feature type="domain" description="Bacterial Ig-like" evidence="3">
    <location>
        <begin position="8"/>
        <end position="92"/>
    </location>
</feature>
<feature type="region of interest" description="Disordered" evidence="2">
    <location>
        <begin position="1499"/>
        <end position="1520"/>
    </location>
</feature>
<dbReference type="OrthoDB" id="8801596at2"/>
<dbReference type="Proteomes" id="UP000000374">
    <property type="component" value="Chromosome"/>
</dbReference>
<protein>
    <submittedName>
        <fullName evidence="4">Outer membrane protein</fullName>
    </submittedName>
</protein>
<evidence type="ECO:0000259" key="3">
    <source>
        <dbReference type="Pfam" id="PF19078"/>
    </source>
</evidence>
<dbReference type="HOGENOM" id="CLU_226872_0_0_4"/>
<keyword evidence="5" id="KW-1185">Reference proteome</keyword>
<name>A1WR77_VEREI</name>
<dbReference type="eggNOG" id="COG2373">
    <property type="taxonomic scope" value="Bacteria"/>
</dbReference>
<gene>
    <name evidence="4" type="ordered locus">Veis_4431</name>
</gene>
<dbReference type="InterPro" id="IPR014755">
    <property type="entry name" value="Cu-Rt/internalin_Ig-like"/>
</dbReference>
<dbReference type="GeneID" id="76462741"/>
<evidence type="ECO:0000256" key="1">
    <source>
        <dbReference type="ARBA" id="ARBA00022729"/>
    </source>
</evidence>
<proteinExistence type="predicted"/>
<dbReference type="eggNOG" id="COG1345">
    <property type="taxonomic scope" value="Bacteria"/>
</dbReference>
<dbReference type="InterPro" id="IPR028059">
    <property type="entry name" value="SWM_rpt"/>
</dbReference>
<dbReference type="NCBIfam" id="TIGR02059">
    <property type="entry name" value="swm_rep_I"/>
    <property type="match status" value="21"/>
</dbReference>
<feature type="region of interest" description="Disordered" evidence="2">
    <location>
        <begin position="2203"/>
        <end position="2222"/>
    </location>
</feature>
<keyword evidence="1" id="KW-0732">Signal</keyword>
<dbReference type="KEGG" id="vei:Veis_4431"/>